<evidence type="ECO:0000313" key="1">
    <source>
        <dbReference type="EMBL" id="SUG54849.1"/>
    </source>
</evidence>
<sequence>MIIVFSAEIVQIHHIAKSVNFTLISAWVSSKTCKGINDMNTCLSEEQALAPPSGKRTSVKLNHTALFLNIINFK</sequence>
<dbReference type="EMBL" id="UGXH01000003">
    <property type="protein sequence ID" value="SUG54849.1"/>
    <property type="molecule type" value="Genomic_DNA"/>
</dbReference>
<name>A0A379TZA3_SALDZ</name>
<accession>A0A379TZA3</accession>
<evidence type="ECO:0000313" key="2">
    <source>
        <dbReference type="Proteomes" id="UP000254633"/>
    </source>
</evidence>
<dbReference type="Proteomes" id="UP000254633">
    <property type="component" value="Unassembled WGS sequence"/>
</dbReference>
<dbReference type="AlphaFoldDB" id="A0A379TZA3"/>
<gene>
    <name evidence="1" type="ORF">NCTC10060_01961</name>
</gene>
<organism evidence="1 2">
    <name type="scientific">Salmonella diarizonae</name>
    <dbReference type="NCBI Taxonomy" id="59204"/>
    <lineage>
        <taxon>Bacteria</taxon>
        <taxon>Pseudomonadati</taxon>
        <taxon>Pseudomonadota</taxon>
        <taxon>Gammaproteobacteria</taxon>
        <taxon>Enterobacterales</taxon>
        <taxon>Enterobacteriaceae</taxon>
        <taxon>Salmonella</taxon>
    </lineage>
</organism>
<proteinExistence type="predicted"/>
<protein>
    <submittedName>
        <fullName evidence="1">Uncharacterized protein</fullName>
    </submittedName>
</protein>
<reference evidence="1 2" key="1">
    <citation type="submission" date="2018-06" db="EMBL/GenBank/DDBJ databases">
        <authorList>
            <consortium name="Pathogen Informatics"/>
            <person name="Doyle S."/>
        </authorList>
    </citation>
    <scope>NUCLEOTIDE SEQUENCE [LARGE SCALE GENOMIC DNA]</scope>
    <source>
        <strain evidence="1 2">NCTC10060</strain>
    </source>
</reference>